<organism evidence="10 11">
    <name type="scientific">Salininema proteolyticum</name>
    <dbReference type="NCBI Taxonomy" id="1607685"/>
    <lineage>
        <taxon>Bacteria</taxon>
        <taxon>Bacillati</taxon>
        <taxon>Actinomycetota</taxon>
        <taxon>Actinomycetes</taxon>
        <taxon>Glycomycetales</taxon>
        <taxon>Glycomycetaceae</taxon>
        <taxon>Salininema</taxon>
    </lineage>
</organism>
<evidence type="ECO:0000256" key="6">
    <source>
        <dbReference type="ARBA" id="ARBA00022723"/>
    </source>
</evidence>
<keyword evidence="6" id="KW-0479">Metal-binding</keyword>
<accession>A0ABV8U3M1</accession>
<keyword evidence="7 10" id="KW-0378">Hydrolase</keyword>
<evidence type="ECO:0000259" key="9">
    <source>
        <dbReference type="Pfam" id="PF01979"/>
    </source>
</evidence>
<evidence type="ECO:0000313" key="10">
    <source>
        <dbReference type="EMBL" id="MFC4337710.1"/>
    </source>
</evidence>
<comment type="pathway">
    <text evidence="2">Nitrogen metabolism; (S)-allantoin degradation; allantoate from (S)-allantoin: step 1/1.</text>
</comment>
<evidence type="ECO:0000256" key="3">
    <source>
        <dbReference type="ARBA" id="ARBA00010368"/>
    </source>
</evidence>
<dbReference type="Gene3D" id="3.20.20.140">
    <property type="entry name" value="Metal-dependent hydrolases"/>
    <property type="match status" value="1"/>
</dbReference>
<evidence type="ECO:0000313" key="11">
    <source>
        <dbReference type="Proteomes" id="UP001595823"/>
    </source>
</evidence>
<evidence type="ECO:0000256" key="4">
    <source>
        <dbReference type="ARBA" id="ARBA00011881"/>
    </source>
</evidence>
<evidence type="ECO:0000256" key="2">
    <source>
        <dbReference type="ARBA" id="ARBA00004968"/>
    </source>
</evidence>
<dbReference type="SUPFAM" id="SSF51338">
    <property type="entry name" value="Composite domain of metallo-dependent hydrolases"/>
    <property type="match status" value="1"/>
</dbReference>
<dbReference type="InterPro" id="IPR011059">
    <property type="entry name" value="Metal-dep_hydrolase_composite"/>
</dbReference>
<dbReference type="EC" id="3.5.2.5" evidence="5"/>
<dbReference type="SUPFAM" id="SSF51556">
    <property type="entry name" value="Metallo-dependent hydrolases"/>
    <property type="match status" value="1"/>
</dbReference>
<evidence type="ECO:0000256" key="1">
    <source>
        <dbReference type="ARBA" id="ARBA00001947"/>
    </source>
</evidence>
<comment type="cofactor">
    <cofactor evidence="1">
        <name>Zn(2+)</name>
        <dbReference type="ChEBI" id="CHEBI:29105"/>
    </cofactor>
</comment>
<comment type="caution">
    <text evidence="10">The sequence shown here is derived from an EMBL/GenBank/DDBJ whole genome shotgun (WGS) entry which is preliminary data.</text>
</comment>
<comment type="similarity">
    <text evidence="3">Belongs to the metallo-dependent hydrolases superfamily. Allantoinase family.</text>
</comment>
<dbReference type="EMBL" id="JBHSDK010000058">
    <property type="protein sequence ID" value="MFC4337710.1"/>
    <property type="molecule type" value="Genomic_DNA"/>
</dbReference>
<dbReference type="InterPro" id="IPR050138">
    <property type="entry name" value="DHOase/Allantoinase_Hydrolase"/>
</dbReference>
<dbReference type="PANTHER" id="PTHR43668">
    <property type="entry name" value="ALLANTOINASE"/>
    <property type="match status" value="1"/>
</dbReference>
<dbReference type="Proteomes" id="UP001595823">
    <property type="component" value="Unassembled WGS sequence"/>
</dbReference>
<dbReference type="NCBIfam" id="TIGR03178">
    <property type="entry name" value="allantoinase"/>
    <property type="match status" value="1"/>
</dbReference>
<dbReference type="GO" id="GO:0004038">
    <property type="term" value="F:allantoinase activity"/>
    <property type="evidence" value="ECO:0007669"/>
    <property type="project" value="UniProtKB-EC"/>
</dbReference>
<dbReference type="NCBIfam" id="TIGR00857">
    <property type="entry name" value="pyrC_multi"/>
    <property type="match status" value="1"/>
</dbReference>
<dbReference type="InterPro" id="IPR032466">
    <property type="entry name" value="Metal_Hydrolase"/>
</dbReference>
<protein>
    <recommendedName>
        <fullName evidence="5">allantoinase</fullName>
        <ecNumber evidence="5">3.5.2.5</ecNumber>
    </recommendedName>
</protein>
<keyword evidence="11" id="KW-1185">Reference proteome</keyword>
<comment type="subunit">
    <text evidence="4">Homotetramer.</text>
</comment>
<proteinExistence type="inferred from homology"/>
<name>A0ABV8U3M1_9ACTN</name>
<reference evidence="11" key="1">
    <citation type="journal article" date="2019" name="Int. J. Syst. Evol. Microbiol.">
        <title>The Global Catalogue of Microorganisms (GCM) 10K type strain sequencing project: providing services to taxonomists for standard genome sequencing and annotation.</title>
        <authorList>
            <consortium name="The Broad Institute Genomics Platform"/>
            <consortium name="The Broad Institute Genome Sequencing Center for Infectious Disease"/>
            <person name="Wu L."/>
            <person name="Ma J."/>
        </authorList>
    </citation>
    <scope>NUCLEOTIDE SEQUENCE [LARGE SCALE GENOMIC DNA]</scope>
    <source>
        <strain evidence="11">IBRC-M 10908</strain>
    </source>
</reference>
<evidence type="ECO:0000256" key="5">
    <source>
        <dbReference type="ARBA" id="ARBA00012863"/>
    </source>
</evidence>
<feature type="domain" description="Amidohydrolase-related" evidence="9">
    <location>
        <begin position="53"/>
        <end position="423"/>
    </location>
</feature>
<sequence>MSHDLILRSRRTVFPDREAPAAIAVDDGAITAVADYDAALPAAEDIDYADLCLLPGLVDTHVHVNEPGRTHWEGYRTATLAAVHGGVTTILDMPLNSLPPTINPDALRLKHRNAPGQIHADTGFWGGIVPHNLGRLKALHDKGVYGFKCFTSHSGVDEFPALAADQLRSALAEAAAIDALVIVHAEDPDILDSSPEAGADFAGFVASRPATAEISAVARVIGLARETGCRVHILHVSAAATADLVADARAEGVRVTAETCPHYLTLDAAAVPDAATQFKCCPPIRDEENREGLWKALREGKIDCVVSDHSPCPPELKEGDFGAAWGGISSLQTGLSTVWTHARERGASLSEVVRWMSAAPARIAGLGAKGRLEPGADADFAVFDPDHEWAVDTHRLFHRHPVSPYHGAKLTGSVTATWLRGRLAGDRPRGRLLSKED</sequence>
<evidence type="ECO:0000256" key="7">
    <source>
        <dbReference type="ARBA" id="ARBA00022801"/>
    </source>
</evidence>
<gene>
    <name evidence="10" type="primary">allB</name>
    <name evidence="10" type="ORF">ACFPET_21175</name>
</gene>
<evidence type="ECO:0000256" key="8">
    <source>
        <dbReference type="ARBA" id="ARBA00022833"/>
    </source>
</evidence>
<dbReference type="RefSeq" id="WP_380624967.1">
    <property type="nucleotide sequence ID" value="NZ_JBHSDK010000058.1"/>
</dbReference>
<dbReference type="InterPro" id="IPR006680">
    <property type="entry name" value="Amidohydro-rel"/>
</dbReference>
<dbReference type="PANTHER" id="PTHR43668:SF2">
    <property type="entry name" value="ALLANTOINASE"/>
    <property type="match status" value="1"/>
</dbReference>
<keyword evidence="8" id="KW-0862">Zinc</keyword>
<dbReference type="InterPro" id="IPR017593">
    <property type="entry name" value="Allantoinase"/>
</dbReference>
<dbReference type="Pfam" id="PF01979">
    <property type="entry name" value="Amidohydro_1"/>
    <property type="match status" value="1"/>
</dbReference>